<evidence type="ECO:0000313" key="5">
    <source>
        <dbReference type="Proteomes" id="UP000516437"/>
    </source>
</evidence>
<protein>
    <recommendedName>
        <fullName evidence="3">PGG domain-containing protein</fullName>
    </recommendedName>
</protein>
<reference evidence="4 5" key="1">
    <citation type="journal article" date="2019" name="Plant Biotechnol. J.">
        <title>The red bayberry genome and genetic basis of sex determination.</title>
        <authorList>
            <person name="Jia H.M."/>
            <person name="Jia H.J."/>
            <person name="Cai Q.L."/>
            <person name="Wang Y."/>
            <person name="Zhao H.B."/>
            <person name="Yang W.F."/>
            <person name="Wang G.Y."/>
            <person name="Li Y.H."/>
            <person name="Zhan D.L."/>
            <person name="Shen Y.T."/>
            <person name="Niu Q.F."/>
            <person name="Chang L."/>
            <person name="Qiu J."/>
            <person name="Zhao L."/>
            <person name="Xie H.B."/>
            <person name="Fu W.Y."/>
            <person name="Jin J."/>
            <person name="Li X.W."/>
            <person name="Jiao Y."/>
            <person name="Zhou C.C."/>
            <person name="Tu T."/>
            <person name="Chai C.Y."/>
            <person name="Gao J.L."/>
            <person name="Fan L.J."/>
            <person name="van de Weg E."/>
            <person name="Wang J.Y."/>
            <person name="Gao Z.S."/>
        </authorList>
    </citation>
    <scope>NUCLEOTIDE SEQUENCE [LARGE SCALE GENOMIC DNA]</scope>
    <source>
        <tissue evidence="4">Leaves</tissue>
    </source>
</reference>
<dbReference type="PANTHER" id="PTHR24177:SF314">
    <property type="entry name" value="PROTEIN ACCELERATED CELL DEATH 6-LIKE ISOFORM X1"/>
    <property type="match status" value="1"/>
</dbReference>
<sequence length="730" mass="81705">MVVVLTLALMPLFLRAIEVGQVRELAARHNVTSILVFGDSSVDPGNNNVLRTIMKANFPPYGKDFFNGRPTGRFCDGRLPTDFIADAIGYKRFVPAFLDSNSKPLDLLHGASFASAASGYDDLTANLSLVAMCPSVKREARNHRLNGEIYDALLEGKADKVKQLCATVNEQGLHILTIHDDTVLHLATFSRQANLALDLLDSLPDLHLGKMTRQNHLGNTILHDAAVFNQSRDLGEKLLEKAPGLLCMRNHLGETALFRAVRYGNKKMFNFLEEKISGYDEANQQLFLQRSDKTTILHIAILAQLFDRGVEAERYGSALDLAKYLVERDTSWETTYPGIDQGKPKLYKHGGSPNAEKGVGEEHTVISLGQGEQQTTTPLFLATKTGCAEIVEEILKIYPQAIEHIDEEGRNILHIAIKYRHLKIFQFVAKREVPMKRMVQKVDKEGNSILHTAGLKVKDYLPGRMKGPALILQEELLWFEVRVKEVIPPHFIDHRNHMKLTAEGLFATTNNELRTVATEWLKRTSEGGTVVAILIATVAFAAAYTVPGGPNSQTGFPVLLNNPLFVVFTVSDVLSLSFTLTSVVIFLSIVTSPFRLEDFLDSLPSKLMLGFTFLFLSVSLMMIAFAATVLLMIHKRESWTKVLLYALSFLPVGVFAFSYFPLYVSLSETYKYLLKKVKQAIPWTHFFPVLSRVTHFFGNCKTRVTRSPNPLQRQLRNNEEIEEFDAPVAP</sequence>
<evidence type="ECO:0000313" key="4">
    <source>
        <dbReference type="EMBL" id="KAB1222002.1"/>
    </source>
</evidence>
<comment type="caution">
    <text evidence="4">The sequence shown here is derived from an EMBL/GenBank/DDBJ whole genome shotgun (WGS) entry which is preliminary data.</text>
</comment>
<dbReference type="Pfam" id="PF12796">
    <property type="entry name" value="Ank_2"/>
    <property type="match status" value="1"/>
</dbReference>
<organism evidence="4 5">
    <name type="scientific">Morella rubra</name>
    <name type="common">Chinese bayberry</name>
    <dbReference type="NCBI Taxonomy" id="262757"/>
    <lineage>
        <taxon>Eukaryota</taxon>
        <taxon>Viridiplantae</taxon>
        <taxon>Streptophyta</taxon>
        <taxon>Embryophyta</taxon>
        <taxon>Tracheophyta</taxon>
        <taxon>Spermatophyta</taxon>
        <taxon>Magnoliopsida</taxon>
        <taxon>eudicotyledons</taxon>
        <taxon>Gunneridae</taxon>
        <taxon>Pentapetalae</taxon>
        <taxon>rosids</taxon>
        <taxon>fabids</taxon>
        <taxon>Fagales</taxon>
        <taxon>Myricaceae</taxon>
        <taxon>Morella</taxon>
    </lineage>
</organism>
<dbReference type="SUPFAM" id="SSF48403">
    <property type="entry name" value="Ankyrin repeat"/>
    <property type="match status" value="1"/>
</dbReference>
<evidence type="ECO:0000256" key="2">
    <source>
        <dbReference type="SAM" id="SignalP"/>
    </source>
</evidence>
<evidence type="ECO:0000256" key="1">
    <source>
        <dbReference type="SAM" id="Phobius"/>
    </source>
</evidence>
<dbReference type="InterPro" id="IPR036770">
    <property type="entry name" value="Ankyrin_rpt-contain_sf"/>
</dbReference>
<dbReference type="EMBL" id="RXIC02000020">
    <property type="protein sequence ID" value="KAB1222002.1"/>
    <property type="molecule type" value="Genomic_DNA"/>
</dbReference>
<feature type="chain" id="PRO_5025399085" description="PGG domain-containing protein" evidence="2">
    <location>
        <begin position="17"/>
        <end position="730"/>
    </location>
</feature>
<name>A0A6A1W9T0_9ROSI</name>
<dbReference type="InterPro" id="IPR002110">
    <property type="entry name" value="Ankyrin_rpt"/>
</dbReference>
<feature type="transmembrane region" description="Helical" evidence="1">
    <location>
        <begin position="643"/>
        <end position="664"/>
    </location>
</feature>
<feature type="transmembrane region" description="Helical" evidence="1">
    <location>
        <begin position="558"/>
        <end position="587"/>
    </location>
</feature>
<keyword evidence="2" id="KW-0732">Signal</keyword>
<keyword evidence="1" id="KW-0472">Membrane</keyword>
<feature type="transmembrane region" description="Helical" evidence="1">
    <location>
        <begin position="527"/>
        <end position="546"/>
    </location>
</feature>
<dbReference type="AlphaFoldDB" id="A0A6A1W9T0"/>
<keyword evidence="1" id="KW-0812">Transmembrane</keyword>
<feature type="signal peptide" evidence="2">
    <location>
        <begin position="1"/>
        <end position="16"/>
    </location>
</feature>
<dbReference type="Gene3D" id="3.40.50.1110">
    <property type="entry name" value="SGNH hydrolase"/>
    <property type="match status" value="1"/>
</dbReference>
<dbReference type="GO" id="GO:0016020">
    <property type="term" value="C:membrane"/>
    <property type="evidence" value="ECO:0007669"/>
    <property type="project" value="TreeGrafter"/>
</dbReference>
<feature type="domain" description="PGG" evidence="3">
    <location>
        <begin position="519"/>
        <end position="630"/>
    </location>
</feature>
<dbReference type="InterPro" id="IPR026961">
    <property type="entry name" value="PGG_dom"/>
</dbReference>
<keyword evidence="1" id="KW-1133">Transmembrane helix</keyword>
<evidence type="ECO:0000259" key="3">
    <source>
        <dbReference type="Pfam" id="PF13962"/>
    </source>
</evidence>
<dbReference type="SMART" id="SM00248">
    <property type="entry name" value="ANK"/>
    <property type="match status" value="6"/>
</dbReference>
<dbReference type="Proteomes" id="UP000516437">
    <property type="component" value="Chromosome 2"/>
</dbReference>
<feature type="transmembrane region" description="Helical" evidence="1">
    <location>
        <begin position="607"/>
        <end position="631"/>
    </location>
</feature>
<dbReference type="Gene3D" id="1.25.40.20">
    <property type="entry name" value="Ankyrin repeat-containing domain"/>
    <property type="match status" value="2"/>
</dbReference>
<dbReference type="OrthoDB" id="1923662at2759"/>
<dbReference type="PANTHER" id="PTHR24177">
    <property type="entry name" value="CASKIN"/>
    <property type="match status" value="1"/>
</dbReference>
<gene>
    <name evidence="4" type="ORF">CJ030_MR2G018494</name>
</gene>
<dbReference type="Pfam" id="PF13962">
    <property type="entry name" value="PGG"/>
    <property type="match status" value="1"/>
</dbReference>
<proteinExistence type="predicted"/>
<accession>A0A6A1W9T0</accession>
<keyword evidence="5" id="KW-1185">Reference proteome</keyword>
<dbReference type="InterPro" id="IPR036514">
    <property type="entry name" value="SGNH_hydro_sf"/>
</dbReference>